<comment type="cofactor">
    <cofactor evidence="1">
        <name>FAD</name>
        <dbReference type="ChEBI" id="CHEBI:57692"/>
    </cofactor>
</comment>
<evidence type="ECO:0000256" key="2">
    <source>
        <dbReference type="ARBA" id="ARBA00009347"/>
    </source>
</evidence>
<feature type="region of interest" description="Disordered" evidence="6">
    <location>
        <begin position="341"/>
        <end position="452"/>
    </location>
</feature>
<evidence type="ECO:0000256" key="6">
    <source>
        <dbReference type="SAM" id="MobiDB-lite"/>
    </source>
</evidence>
<dbReference type="PANTHER" id="PTHR43884">
    <property type="entry name" value="ACYL-COA DEHYDROGENASE"/>
    <property type="match status" value="1"/>
</dbReference>
<reference evidence="9 10" key="1">
    <citation type="submission" date="2018-09" db="EMBL/GenBank/DDBJ databases">
        <authorList>
            <person name="Tagini F."/>
        </authorList>
    </citation>
    <scope>NUCLEOTIDE SEQUENCE [LARGE SCALE GENOMIC DNA]</scope>
    <source>
        <strain evidence="9 10">MK136</strain>
    </source>
</reference>
<gene>
    <name evidence="9" type="ORF">LAUMK136_04958</name>
</gene>
<dbReference type="Pfam" id="PF02771">
    <property type="entry name" value="Acyl-CoA_dh_N"/>
    <property type="match status" value="1"/>
</dbReference>
<dbReference type="Proteomes" id="UP000273307">
    <property type="component" value="Unassembled WGS sequence"/>
</dbReference>
<feature type="domain" description="Acyl-CoA dehydrogenase/oxidase C-terminal" evidence="7">
    <location>
        <begin position="204"/>
        <end position="326"/>
    </location>
</feature>
<evidence type="ECO:0000256" key="3">
    <source>
        <dbReference type="ARBA" id="ARBA00022630"/>
    </source>
</evidence>
<evidence type="ECO:0000259" key="8">
    <source>
        <dbReference type="Pfam" id="PF02771"/>
    </source>
</evidence>
<dbReference type="Pfam" id="PF00441">
    <property type="entry name" value="Acyl-CoA_dh_1"/>
    <property type="match status" value="1"/>
</dbReference>
<evidence type="ECO:0000313" key="9">
    <source>
        <dbReference type="EMBL" id="VBA43173.1"/>
    </source>
</evidence>
<dbReference type="AlphaFoldDB" id="A0A498QED3"/>
<dbReference type="EC" id="1.3.99.-" evidence="9"/>
<dbReference type="GO" id="GO:0003995">
    <property type="term" value="F:acyl-CoA dehydrogenase activity"/>
    <property type="evidence" value="ECO:0007669"/>
    <property type="project" value="TreeGrafter"/>
</dbReference>
<dbReference type="SUPFAM" id="SSF47203">
    <property type="entry name" value="Acyl-CoA dehydrogenase C-terminal domain-like"/>
    <property type="match status" value="1"/>
</dbReference>
<feature type="domain" description="Acyl-CoA dehydrogenase/oxidase N-terminal" evidence="8">
    <location>
        <begin position="21"/>
        <end position="99"/>
    </location>
</feature>
<dbReference type="InterPro" id="IPR036250">
    <property type="entry name" value="AcylCo_DH-like_C"/>
</dbReference>
<proteinExistence type="inferred from homology"/>
<keyword evidence="5 9" id="KW-0560">Oxidoreductase</keyword>
<accession>A0A498QED3</accession>
<dbReference type="GO" id="GO:0050660">
    <property type="term" value="F:flavin adenine dinucleotide binding"/>
    <property type="evidence" value="ECO:0007669"/>
    <property type="project" value="InterPro"/>
</dbReference>
<evidence type="ECO:0000256" key="5">
    <source>
        <dbReference type="ARBA" id="ARBA00023002"/>
    </source>
</evidence>
<keyword evidence="4" id="KW-0274">FAD</keyword>
<evidence type="ECO:0000256" key="1">
    <source>
        <dbReference type="ARBA" id="ARBA00001974"/>
    </source>
</evidence>
<protein>
    <submittedName>
        <fullName evidence="9">Acyl-CoA dehydrogenase FadE28</fullName>
        <ecNumber evidence="9">1.3.99.-</ecNumber>
    </submittedName>
</protein>
<dbReference type="InterPro" id="IPR009075">
    <property type="entry name" value="AcylCo_DH/oxidase_C"/>
</dbReference>
<dbReference type="Gene3D" id="1.20.140.10">
    <property type="entry name" value="Butyryl-CoA Dehydrogenase, subunit A, domain 3"/>
    <property type="match status" value="1"/>
</dbReference>
<evidence type="ECO:0000313" key="10">
    <source>
        <dbReference type="Proteomes" id="UP000273307"/>
    </source>
</evidence>
<dbReference type="Gene3D" id="1.10.540.10">
    <property type="entry name" value="Acyl-CoA dehydrogenase/oxidase, N-terminal domain"/>
    <property type="match status" value="1"/>
</dbReference>
<dbReference type="InterPro" id="IPR037069">
    <property type="entry name" value="AcylCoA_DH/ox_N_sf"/>
</dbReference>
<dbReference type="InterPro" id="IPR046373">
    <property type="entry name" value="Acyl-CoA_Oxase/DH_mid-dom_sf"/>
</dbReference>
<keyword evidence="3" id="KW-0285">Flavoprotein</keyword>
<name>A0A498QED3_9MYCO</name>
<evidence type="ECO:0000256" key="4">
    <source>
        <dbReference type="ARBA" id="ARBA00022827"/>
    </source>
</evidence>
<comment type="similarity">
    <text evidence="2">Belongs to the acyl-CoA dehydrogenase family.</text>
</comment>
<dbReference type="Gene3D" id="2.40.110.10">
    <property type="entry name" value="Butyryl-CoA Dehydrogenase, subunit A, domain 2"/>
    <property type="match status" value="1"/>
</dbReference>
<dbReference type="InterPro" id="IPR013786">
    <property type="entry name" value="AcylCoA_DH/ox_N"/>
</dbReference>
<dbReference type="EMBL" id="UPHP01000130">
    <property type="protein sequence ID" value="VBA43173.1"/>
    <property type="molecule type" value="Genomic_DNA"/>
</dbReference>
<evidence type="ECO:0000259" key="7">
    <source>
        <dbReference type="Pfam" id="PF00441"/>
    </source>
</evidence>
<dbReference type="PANTHER" id="PTHR43884:SF20">
    <property type="entry name" value="ACYL-COA DEHYDROGENASE FADE28"/>
    <property type="match status" value="1"/>
</dbReference>
<organism evidence="9 10">
    <name type="scientific">Mycobacterium attenuatum</name>
    <dbReference type="NCBI Taxonomy" id="2341086"/>
    <lineage>
        <taxon>Bacteria</taxon>
        <taxon>Bacillati</taxon>
        <taxon>Actinomycetota</taxon>
        <taxon>Actinomycetes</taxon>
        <taxon>Mycobacteriales</taxon>
        <taxon>Mycobacteriaceae</taxon>
        <taxon>Mycobacterium</taxon>
    </lineage>
</organism>
<sequence>MDFDLTAEQQAVADVATSVLQRDGSWSALVDGGLAALPVPERLGGDGVGLLEVGTILTEAGRHGAVTPALATLGLGVVALLDLASDEQQGRYVAGVAKGAVLTAALNEPGAPLPDMPSTSFAGGRLSGTKIGVGYAEHAEWMIVTADSAVVVVSPKAEGVQLARTPTSNGSDEYTVTLRDVAVADSDVLVGASPQRVNQLALAMLGAYADGLVSGALRLTADYVASRKQFGKPLSTFQTVAAQLAEVYIASRTIDLAAKSVIWRLAEGRNADDDLDVLGYWLTSQAPPVMQICHHLHGGMGMDITYPMHRYYSTIKDLTRLLGGPSHRLELVGIASAAQPGAAGRHADDPVGIASAAQPGAAGRHADDPVGIASAAQPGAAGRHADDPVGIASAAQPGAAGRHADDPVGIASAAQPGAAGRHADDPVGIASAAQPGAAGRHADNPGAQCSST</sequence>
<keyword evidence="10" id="KW-1185">Reference proteome</keyword>
<dbReference type="SUPFAM" id="SSF56645">
    <property type="entry name" value="Acyl-CoA dehydrogenase NM domain-like"/>
    <property type="match status" value="1"/>
</dbReference>
<dbReference type="InterPro" id="IPR009100">
    <property type="entry name" value="AcylCoA_DH/oxidase_NM_dom_sf"/>
</dbReference>